<dbReference type="AlphaFoldDB" id="A0A8J6Z6A6"/>
<dbReference type="EMBL" id="JACVXA010000006">
    <property type="protein sequence ID" value="MBE3637205.1"/>
    <property type="molecule type" value="Genomic_DNA"/>
</dbReference>
<dbReference type="RefSeq" id="WP_193179544.1">
    <property type="nucleotide sequence ID" value="NZ_JACVXA010000006.1"/>
</dbReference>
<accession>A0A8J6Z6A6</accession>
<dbReference type="Proteomes" id="UP000609121">
    <property type="component" value="Unassembled WGS sequence"/>
</dbReference>
<dbReference type="PANTHER" id="PTHR37489:SF1">
    <property type="entry name" value="DUF3500 DOMAIN-CONTAINING PROTEIN"/>
    <property type="match status" value="1"/>
</dbReference>
<reference evidence="1" key="1">
    <citation type="submission" date="2020-09" db="EMBL/GenBank/DDBJ databases">
        <title>A novel bacterium of genus Mangrovicoccus, isolated from South China Sea.</title>
        <authorList>
            <person name="Huang H."/>
            <person name="Mo K."/>
            <person name="Hu Y."/>
        </authorList>
    </citation>
    <scope>NUCLEOTIDE SEQUENCE</scope>
    <source>
        <strain evidence="1">HB182678</strain>
    </source>
</reference>
<evidence type="ECO:0000313" key="1">
    <source>
        <dbReference type="EMBL" id="MBE3637205.1"/>
    </source>
</evidence>
<comment type="caution">
    <text evidence="1">The sequence shown here is derived from an EMBL/GenBank/DDBJ whole genome shotgun (WGS) entry which is preliminary data.</text>
</comment>
<dbReference type="Pfam" id="PF12006">
    <property type="entry name" value="DUF3500"/>
    <property type="match status" value="1"/>
</dbReference>
<evidence type="ECO:0000313" key="2">
    <source>
        <dbReference type="Proteomes" id="UP000609121"/>
    </source>
</evidence>
<proteinExistence type="predicted"/>
<gene>
    <name evidence="1" type="ORF">ICN82_03195</name>
</gene>
<sequence length="271" mass="28612">MRDPGSRLACGGNGKDGADVELGPLLRRSISLTSDSDPVAPSRMIRERRKCTAPQLAVLLQELIGEDGFRNIQGQLRSDDEVVAEASQRARKPMIGADCSFVSFLGEPAADAPWMMQFGGHHLAINATVFGPGISFAPMLTGGEPLAITFEGDPIFITGAALAAAQALIDSLNGKQKAQAVRSGRRIVPALGPGQDGATPAREGIRATQLSEEQRGLLTGRIAQRVGLFKADDAAAKMAQVRAGLEETRFGWWGPGISPAPPTAGSPHRIW</sequence>
<dbReference type="InterPro" id="IPR021889">
    <property type="entry name" value="DUF3500"/>
</dbReference>
<dbReference type="PANTHER" id="PTHR37489">
    <property type="entry name" value="DUF3500 DOMAIN-CONTAINING PROTEIN"/>
    <property type="match status" value="1"/>
</dbReference>
<name>A0A8J6Z6A6_9RHOB</name>
<protein>
    <submittedName>
        <fullName evidence="1">DUF3500 domain-containing protein</fullName>
    </submittedName>
</protein>
<keyword evidence="2" id="KW-1185">Reference proteome</keyword>
<organism evidence="1 2">
    <name type="scientific">Mangrovicoccus algicola</name>
    <dbReference type="NCBI Taxonomy" id="2771008"/>
    <lineage>
        <taxon>Bacteria</taxon>
        <taxon>Pseudomonadati</taxon>
        <taxon>Pseudomonadota</taxon>
        <taxon>Alphaproteobacteria</taxon>
        <taxon>Rhodobacterales</taxon>
        <taxon>Paracoccaceae</taxon>
        <taxon>Mangrovicoccus</taxon>
    </lineage>
</organism>